<name>A0A284R632_ARMOS</name>
<protein>
    <submittedName>
        <fullName evidence="1">Uncharacterized protein</fullName>
    </submittedName>
</protein>
<accession>A0A284R632</accession>
<evidence type="ECO:0000313" key="2">
    <source>
        <dbReference type="Proteomes" id="UP000219338"/>
    </source>
</evidence>
<dbReference type="OrthoDB" id="3103990at2759"/>
<proteinExistence type="predicted"/>
<sequence length="104" mass="12098">MLTCWIQMPGHPQVPVKHLAIVKISTLQLTELYSSTWGKYQFPSWYAFTQAVQEKFKDPAIEDKQKALMNSRSLPRKRDFELTPKIAAIWSRHYDKESPPPTPP</sequence>
<dbReference type="EMBL" id="FUEG01000004">
    <property type="protein sequence ID" value="SJL04178.1"/>
    <property type="molecule type" value="Genomic_DNA"/>
</dbReference>
<dbReference type="Proteomes" id="UP000219338">
    <property type="component" value="Unassembled WGS sequence"/>
</dbReference>
<keyword evidence="2" id="KW-1185">Reference proteome</keyword>
<organism evidence="1 2">
    <name type="scientific">Armillaria ostoyae</name>
    <name type="common">Armillaria root rot fungus</name>
    <dbReference type="NCBI Taxonomy" id="47428"/>
    <lineage>
        <taxon>Eukaryota</taxon>
        <taxon>Fungi</taxon>
        <taxon>Dikarya</taxon>
        <taxon>Basidiomycota</taxon>
        <taxon>Agaricomycotina</taxon>
        <taxon>Agaricomycetes</taxon>
        <taxon>Agaricomycetidae</taxon>
        <taxon>Agaricales</taxon>
        <taxon>Marasmiineae</taxon>
        <taxon>Physalacriaceae</taxon>
        <taxon>Armillaria</taxon>
    </lineage>
</organism>
<dbReference type="AlphaFoldDB" id="A0A284R632"/>
<reference evidence="2" key="1">
    <citation type="journal article" date="2017" name="Nat. Ecol. Evol.">
        <title>Genome expansion and lineage-specific genetic innovations in the forest pathogenic fungi Armillaria.</title>
        <authorList>
            <person name="Sipos G."/>
            <person name="Prasanna A.N."/>
            <person name="Walter M.C."/>
            <person name="O'Connor E."/>
            <person name="Balint B."/>
            <person name="Krizsan K."/>
            <person name="Kiss B."/>
            <person name="Hess J."/>
            <person name="Varga T."/>
            <person name="Slot J."/>
            <person name="Riley R."/>
            <person name="Boka B."/>
            <person name="Rigling D."/>
            <person name="Barry K."/>
            <person name="Lee J."/>
            <person name="Mihaltcheva S."/>
            <person name="LaButti K."/>
            <person name="Lipzen A."/>
            <person name="Waldron R."/>
            <person name="Moloney N.M."/>
            <person name="Sperisen C."/>
            <person name="Kredics L."/>
            <person name="Vagvoelgyi C."/>
            <person name="Patrignani A."/>
            <person name="Fitzpatrick D."/>
            <person name="Nagy I."/>
            <person name="Doyle S."/>
            <person name="Anderson J.B."/>
            <person name="Grigoriev I.V."/>
            <person name="Gueldener U."/>
            <person name="Muensterkoetter M."/>
            <person name="Nagy L.G."/>
        </authorList>
    </citation>
    <scope>NUCLEOTIDE SEQUENCE [LARGE SCALE GENOMIC DNA]</scope>
    <source>
        <strain evidence="2">C18/9</strain>
    </source>
</reference>
<evidence type="ECO:0000313" key="1">
    <source>
        <dbReference type="EMBL" id="SJL04178.1"/>
    </source>
</evidence>
<gene>
    <name evidence="1" type="ORF">ARMOST_07538</name>
</gene>